<dbReference type="STRING" id="7395.A0A1A9VLC7"/>
<name>A0A1A9VLC7_GLOAU</name>
<reference evidence="1" key="1">
    <citation type="submission" date="2020-05" db="UniProtKB">
        <authorList>
            <consortium name="EnsemblMetazoa"/>
        </authorList>
    </citation>
    <scope>IDENTIFICATION</scope>
    <source>
        <strain evidence="1">TTRI</strain>
    </source>
</reference>
<organism evidence="1 2">
    <name type="scientific">Glossina austeni</name>
    <name type="common">Savannah tsetse fly</name>
    <dbReference type="NCBI Taxonomy" id="7395"/>
    <lineage>
        <taxon>Eukaryota</taxon>
        <taxon>Metazoa</taxon>
        <taxon>Ecdysozoa</taxon>
        <taxon>Arthropoda</taxon>
        <taxon>Hexapoda</taxon>
        <taxon>Insecta</taxon>
        <taxon>Pterygota</taxon>
        <taxon>Neoptera</taxon>
        <taxon>Endopterygota</taxon>
        <taxon>Diptera</taxon>
        <taxon>Brachycera</taxon>
        <taxon>Muscomorpha</taxon>
        <taxon>Hippoboscoidea</taxon>
        <taxon>Glossinidae</taxon>
        <taxon>Glossina</taxon>
    </lineage>
</organism>
<sequence length="140" mass="15763">MDINLAAIATRPVGPTSAPATARSQSLVRMRARPSPPVLQLQSGTRPNAEILAQRLDVHYEGYDDVEIDFGYSKAFLEKGLEQLLVRDKPAFDIYELQFVQHEQSLYFRKTIPKCVGGIISEYSMCNIFYTPTGVDYTMI</sequence>
<evidence type="ECO:0000313" key="1">
    <source>
        <dbReference type="EnsemblMetazoa" id="GAUT040589-PA"/>
    </source>
</evidence>
<dbReference type="EnsemblMetazoa" id="GAUT040589-RA">
    <property type="protein sequence ID" value="GAUT040589-PA"/>
    <property type="gene ID" value="GAUT040589"/>
</dbReference>
<accession>A0A1A9VLC7</accession>
<dbReference type="AlphaFoldDB" id="A0A1A9VLC7"/>
<protein>
    <submittedName>
        <fullName evidence="1">Uncharacterized protein</fullName>
    </submittedName>
</protein>
<keyword evidence="2" id="KW-1185">Reference proteome</keyword>
<proteinExistence type="predicted"/>
<dbReference type="Proteomes" id="UP000078200">
    <property type="component" value="Unassembled WGS sequence"/>
</dbReference>
<dbReference type="VEuPathDB" id="VectorBase:GAUT040589"/>
<evidence type="ECO:0000313" key="2">
    <source>
        <dbReference type="Proteomes" id="UP000078200"/>
    </source>
</evidence>